<dbReference type="Pfam" id="PF00271">
    <property type="entry name" value="Helicase_C"/>
    <property type="match status" value="1"/>
</dbReference>
<dbReference type="InterPro" id="IPR000629">
    <property type="entry name" value="RNA-helicase_DEAD-box_CS"/>
</dbReference>
<dbReference type="InterPro" id="IPR050079">
    <property type="entry name" value="DEAD_box_RNA_helicase"/>
</dbReference>
<feature type="region of interest" description="Disordered" evidence="15">
    <location>
        <begin position="24"/>
        <end position="60"/>
    </location>
</feature>
<evidence type="ECO:0000256" key="11">
    <source>
        <dbReference type="ARBA" id="ARBA00022884"/>
    </source>
</evidence>
<evidence type="ECO:0000313" key="19">
    <source>
        <dbReference type="EMBL" id="CCX08183.1"/>
    </source>
</evidence>
<evidence type="ECO:0000256" key="2">
    <source>
        <dbReference type="ARBA" id="ARBA00004604"/>
    </source>
</evidence>
<dbReference type="InterPro" id="IPR027417">
    <property type="entry name" value="P-loop_NTPase"/>
</dbReference>
<protein>
    <recommendedName>
        <fullName evidence="4">RNA helicase</fullName>
        <ecNumber evidence="4">3.6.4.13</ecNumber>
    </recommendedName>
</protein>
<organism evidence="19 20">
    <name type="scientific">Pyronema omphalodes (strain CBS 100304)</name>
    <name type="common">Pyronema confluens</name>
    <dbReference type="NCBI Taxonomy" id="1076935"/>
    <lineage>
        <taxon>Eukaryota</taxon>
        <taxon>Fungi</taxon>
        <taxon>Dikarya</taxon>
        <taxon>Ascomycota</taxon>
        <taxon>Pezizomycotina</taxon>
        <taxon>Pezizomycetes</taxon>
        <taxon>Pezizales</taxon>
        <taxon>Pyronemataceae</taxon>
        <taxon>Pyronema</taxon>
    </lineage>
</organism>
<dbReference type="Gene3D" id="3.40.50.300">
    <property type="entry name" value="P-loop containing nucleotide triphosphate hydrolases"/>
    <property type="match status" value="2"/>
</dbReference>
<dbReference type="SMART" id="SM00490">
    <property type="entry name" value="HELICc"/>
    <property type="match status" value="1"/>
</dbReference>
<keyword evidence="7" id="KW-0547">Nucleotide-binding</keyword>
<dbReference type="PROSITE" id="PS00039">
    <property type="entry name" value="DEAD_ATP_HELICASE"/>
    <property type="match status" value="1"/>
</dbReference>
<evidence type="ECO:0000256" key="10">
    <source>
        <dbReference type="ARBA" id="ARBA00022840"/>
    </source>
</evidence>
<feature type="domain" description="Helicase C-terminal" evidence="17">
    <location>
        <begin position="374"/>
        <end position="519"/>
    </location>
</feature>
<evidence type="ECO:0000256" key="14">
    <source>
        <dbReference type="PROSITE-ProRule" id="PRU00552"/>
    </source>
</evidence>
<dbReference type="PROSITE" id="PS51192">
    <property type="entry name" value="HELICASE_ATP_BIND_1"/>
    <property type="match status" value="1"/>
</dbReference>
<dbReference type="PROSITE" id="PS51195">
    <property type="entry name" value="Q_MOTIF"/>
    <property type="match status" value="1"/>
</dbReference>
<evidence type="ECO:0000256" key="6">
    <source>
        <dbReference type="ARBA" id="ARBA00022552"/>
    </source>
</evidence>
<dbReference type="AlphaFoldDB" id="U4LCJ2"/>
<evidence type="ECO:0000256" key="15">
    <source>
        <dbReference type="SAM" id="MobiDB-lite"/>
    </source>
</evidence>
<dbReference type="PANTHER" id="PTHR47959">
    <property type="entry name" value="ATP-DEPENDENT RNA HELICASE RHLE-RELATED"/>
    <property type="match status" value="1"/>
</dbReference>
<comment type="subcellular location">
    <subcellularLocation>
        <location evidence="2">Nucleus</location>
        <location evidence="2">Nucleolus</location>
    </subcellularLocation>
</comment>
<evidence type="ECO:0000256" key="13">
    <source>
        <dbReference type="ARBA" id="ARBA00047984"/>
    </source>
</evidence>
<comment type="catalytic activity">
    <reaction evidence="13">
        <text>ATP + H2O = ADP + phosphate + H(+)</text>
        <dbReference type="Rhea" id="RHEA:13065"/>
        <dbReference type="ChEBI" id="CHEBI:15377"/>
        <dbReference type="ChEBI" id="CHEBI:15378"/>
        <dbReference type="ChEBI" id="CHEBI:30616"/>
        <dbReference type="ChEBI" id="CHEBI:43474"/>
        <dbReference type="ChEBI" id="CHEBI:456216"/>
        <dbReference type="EC" id="3.6.4.13"/>
    </reaction>
</comment>
<evidence type="ECO:0000256" key="4">
    <source>
        <dbReference type="ARBA" id="ARBA00012552"/>
    </source>
</evidence>
<dbReference type="PANTHER" id="PTHR47959:SF8">
    <property type="entry name" value="RNA HELICASE"/>
    <property type="match status" value="1"/>
</dbReference>
<dbReference type="SMART" id="SM01123">
    <property type="entry name" value="DBP10CT"/>
    <property type="match status" value="1"/>
</dbReference>
<dbReference type="CDD" id="cd17959">
    <property type="entry name" value="DEADc_DDX54"/>
    <property type="match status" value="1"/>
</dbReference>
<feature type="region of interest" description="Disordered" evidence="15">
    <location>
        <begin position="656"/>
        <end position="708"/>
    </location>
</feature>
<keyword evidence="11" id="KW-0694">RNA-binding</keyword>
<feature type="region of interest" description="Disordered" evidence="15">
    <location>
        <begin position="836"/>
        <end position="939"/>
    </location>
</feature>
<evidence type="ECO:0000256" key="9">
    <source>
        <dbReference type="ARBA" id="ARBA00022806"/>
    </source>
</evidence>
<dbReference type="InterPro" id="IPR014001">
    <property type="entry name" value="Helicase_ATP-bd"/>
</dbReference>
<dbReference type="InterPro" id="IPR012541">
    <property type="entry name" value="DBP10_C"/>
</dbReference>
<dbReference type="STRING" id="1076935.U4LCJ2"/>
<dbReference type="GO" id="GO:0003724">
    <property type="term" value="F:RNA helicase activity"/>
    <property type="evidence" value="ECO:0007669"/>
    <property type="project" value="UniProtKB-EC"/>
</dbReference>
<keyword evidence="10" id="KW-0067">ATP-binding</keyword>
<feature type="compositionally biased region" description="Acidic residues" evidence="15">
    <location>
        <begin position="663"/>
        <end position="696"/>
    </location>
</feature>
<dbReference type="EC" id="3.6.4.13" evidence="4"/>
<dbReference type="FunFam" id="3.40.50.300:FF:000865">
    <property type="entry name" value="ATP-dependent RNA helicase DDX54"/>
    <property type="match status" value="1"/>
</dbReference>
<feature type="compositionally biased region" description="Basic and acidic residues" evidence="15">
    <location>
        <begin position="908"/>
        <end position="918"/>
    </location>
</feature>
<feature type="short sequence motif" description="Q motif" evidence="14">
    <location>
        <begin position="96"/>
        <end position="124"/>
    </location>
</feature>
<dbReference type="Proteomes" id="UP000018144">
    <property type="component" value="Unassembled WGS sequence"/>
</dbReference>
<evidence type="ECO:0000256" key="1">
    <source>
        <dbReference type="ARBA" id="ARBA00003706"/>
    </source>
</evidence>
<dbReference type="OrthoDB" id="10261375at2759"/>
<evidence type="ECO:0000259" key="16">
    <source>
        <dbReference type="PROSITE" id="PS51192"/>
    </source>
</evidence>
<dbReference type="InterPro" id="IPR001650">
    <property type="entry name" value="Helicase_C-like"/>
</dbReference>
<dbReference type="OMA" id="EDQFGMM"/>
<name>U4LCJ2_PYROM</name>
<keyword evidence="6" id="KW-0698">rRNA processing</keyword>
<dbReference type="PROSITE" id="PS51194">
    <property type="entry name" value="HELICASE_CTER"/>
    <property type="match status" value="1"/>
</dbReference>
<evidence type="ECO:0000313" key="20">
    <source>
        <dbReference type="Proteomes" id="UP000018144"/>
    </source>
</evidence>
<proteinExistence type="inferred from homology"/>
<dbReference type="GO" id="GO:0005730">
    <property type="term" value="C:nucleolus"/>
    <property type="evidence" value="ECO:0007669"/>
    <property type="project" value="UniProtKB-SubCell"/>
</dbReference>
<dbReference type="Pfam" id="PF08147">
    <property type="entry name" value="DBP10CT"/>
    <property type="match status" value="1"/>
</dbReference>
<reference evidence="19 20" key="1">
    <citation type="journal article" date="2013" name="PLoS Genet.">
        <title>The genome and development-dependent transcriptomes of Pyronema confluens: a window into fungal evolution.</title>
        <authorList>
            <person name="Traeger S."/>
            <person name="Altegoer F."/>
            <person name="Freitag M."/>
            <person name="Gabaldon T."/>
            <person name="Kempken F."/>
            <person name="Kumar A."/>
            <person name="Marcet-Houben M."/>
            <person name="Poggeler S."/>
            <person name="Stajich J.E."/>
            <person name="Nowrousian M."/>
        </authorList>
    </citation>
    <scope>NUCLEOTIDE SEQUENCE [LARGE SCALE GENOMIC DNA]</scope>
    <source>
        <strain evidence="20">CBS 100304</strain>
        <tissue evidence="19">Vegetative mycelium</tissue>
    </source>
</reference>
<dbReference type="GO" id="GO:0016887">
    <property type="term" value="F:ATP hydrolysis activity"/>
    <property type="evidence" value="ECO:0007669"/>
    <property type="project" value="RHEA"/>
</dbReference>
<dbReference type="GO" id="GO:0005524">
    <property type="term" value="F:ATP binding"/>
    <property type="evidence" value="ECO:0007669"/>
    <property type="project" value="UniProtKB-KW"/>
</dbReference>
<evidence type="ECO:0000256" key="8">
    <source>
        <dbReference type="ARBA" id="ARBA00022801"/>
    </source>
</evidence>
<evidence type="ECO:0000259" key="17">
    <source>
        <dbReference type="PROSITE" id="PS51194"/>
    </source>
</evidence>
<evidence type="ECO:0000256" key="5">
    <source>
        <dbReference type="ARBA" id="ARBA00022517"/>
    </source>
</evidence>
<dbReference type="SUPFAM" id="SSF52540">
    <property type="entry name" value="P-loop containing nucleoside triphosphate hydrolases"/>
    <property type="match status" value="2"/>
</dbReference>
<dbReference type="InterPro" id="IPR011545">
    <property type="entry name" value="DEAD/DEAH_box_helicase_dom"/>
</dbReference>
<keyword evidence="20" id="KW-1185">Reference proteome</keyword>
<sequence>MAPRASSPAESEYELDISKALADQDFLSDADSDASADKAPKRKNKNGPKELLDLDDILGDGHDSEDDGDAAFIAAQQAARNRKTTTVTGQKTKKSGGFQSMGLGGNLLKAIKQKGFNVPTPIQRKTIPLLMDGLDVVGMARTGSGKTAAFVIPMIEKLKAHSAKIGARAIIMSPSRELALQTLKVVKDLGKGTDLKSVLLVGGDSLEDQFGFMASNPDIIIATPGRFLHLQVEMELDLKSVQYIVFDEADRLFEMGFASQLTEILYALPTNRQTLLFSATLPKALTEFAKAGLSEPTLVRLDVDAKISQELESAFFSVTSSEKEGALLHLLKDVIKVPMGETGIKTYWNADERDDDEEGGDREQRGKKRKRGPNLDRVKEASSSFATIVFAATKHHVEYLARLINKAGYPVSYVYGALDQVARRQQVARFRSGETQILVVTDVAARGIDIPILANVINFDFPPQPKVFVHRVGRTARAGRRGWAYSLVRAEDAPYLIDLQLFLGRKLVFSKDSETKSKSDFNFASDVVIGTLRRDAVERNVESVNKLIEEDAEIFSLQGVSIRAEKQYNRSRPAAASESVKRAKEIIASKGWKSVNPLFADEIDTLEAERTKMLARVMNFRPNETIFEIGQRGINKSDAANMMRLRRQKIKVDVNNKHKILDSSDEESDAPEEIEVEDDKGDDSDINMESADEDELASTFKKPSKGTGANYQTVAKKTKKRNFEDSEHFMSYHPSTSLAEDRGYSITGGVASFTEAARGATMDLVADEAGKGFAEAHKAKGMRWDKKAKKYVARANDEDGSKGSKMIIGESGQKIAASFKSGRFDAWKKAHKVERMPRVGELEQPGGNRFAGGPGERPMGGKIGSRMFHKSTAAPKRPDKYRDDFEVRKKRFNEAKEKGLVKSALPRSELKGKDDMLKARKQKEKRREKNNRPSKKRKF</sequence>
<dbReference type="GO" id="GO:0003723">
    <property type="term" value="F:RNA binding"/>
    <property type="evidence" value="ECO:0007669"/>
    <property type="project" value="UniProtKB-KW"/>
</dbReference>
<dbReference type="Pfam" id="PF00270">
    <property type="entry name" value="DEAD"/>
    <property type="match status" value="1"/>
</dbReference>
<keyword evidence="9 19" id="KW-0347">Helicase</keyword>
<evidence type="ECO:0000259" key="18">
    <source>
        <dbReference type="PROSITE" id="PS51195"/>
    </source>
</evidence>
<keyword evidence="12" id="KW-0539">Nucleus</keyword>
<comment type="similarity">
    <text evidence="3">Belongs to the DEAD box helicase family. DDX54/DBP10 subfamily.</text>
</comment>
<dbReference type="eggNOG" id="KOG0337">
    <property type="taxonomic scope" value="Eukaryota"/>
</dbReference>
<dbReference type="SMART" id="SM00487">
    <property type="entry name" value="DEXDc"/>
    <property type="match status" value="1"/>
</dbReference>
<dbReference type="CDD" id="cd18787">
    <property type="entry name" value="SF2_C_DEAD"/>
    <property type="match status" value="1"/>
</dbReference>
<dbReference type="GO" id="GO:0005829">
    <property type="term" value="C:cytosol"/>
    <property type="evidence" value="ECO:0007669"/>
    <property type="project" value="TreeGrafter"/>
</dbReference>
<dbReference type="GO" id="GO:0006364">
    <property type="term" value="P:rRNA processing"/>
    <property type="evidence" value="ECO:0007669"/>
    <property type="project" value="UniProtKB-KW"/>
</dbReference>
<evidence type="ECO:0000256" key="12">
    <source>
        <dbReference type="ARBA" id="ARBA00023242"/>
    </source>
</evidence>
<dbReference type="EMBL" id="HF935394">
    <property type="protein sequence ID" value="CCX08183.1"/>
    <property type="molecule type" value="Genomic_DNA"/>
</dbReference>
<keyword evidence="8" id="KW-0378">Hydrolase</keyword>
<feature type="compositionally biased region" description="Basic and acidic residues" evidence="15">
    <location>
        <begin position="876"/>
        <end position="900"/>
    </location>
</feature>
<gene>
    <name evidence="19" type="ORF">PCON_07772</name>
</gene>
<accession>U4LCJ2</accession>
<feature type="domain" description="Helicase ATP-binding" evidence="16">
    <location>
        <begin position="127"/>
        <end position="299"/>
    </location>
</feature>
<evidence type="ECO:0000256" key="7">
    <source>
        <dbReference type="ARBA" id="ARBA00022741"/>
    </source>
</evidence>
<evidence type="ECO:0000256" key="3">
    <source>
        <dbReference type="ARBA" id="ARBA00010379"/>
    </source>
</evidence>
<dbReference type="InterPro" id="IPR033517">
    <property type="entry name" value="DDX54/DBP10_DEAD-box_helicase"/>
</dbReference>
<dbReference type="InterPro" id="IPR014014">
    <property type="entry name" value="RNA_helicase_DEAD_Q_motif"/>
</dbReference>
<feature type="region of interest" description="Disordered" evidence="15">
    <location>
        <begin position="348"/>
        <end position="376"/>
    </location>
</feature>
<keyword evidence="5" id="KW-0690">Ribosome biogenesis</keyword>
<feature type="domain" description="DEAD-box RNA helicase Q" evidence="18">
    <location>
        <begin position="96"/>
        <end position="124"/>
    </location>
</feature>
<comment type="function">
    <text evidence="1">ATP-binding RNA helicase involved in the biogenesis of 60S ribosomal subunits and is required for the normal formation of 25S and 5.8S rRNAs.</text>
</comment>